<dbReference type="PANTHER" id="PTHR23088">
    <property type="entry name" value="NITRILASE-RELATED"/>
    <property type="match status" value="1"/>
</dbReference>
<dbReference type="eggNOG" id="KOG0807">
    <property type="taxonomic scope" value="Eukaryota"/>
</dbReference>
<evidence type="ECO:0000259" key="2">
    <source>
        <dbReference type="PROSITE" id="PS50263"/>
    </source>
</evidence>
<dbReference type="CDD" id="cd07572">
    <property type="entry name" value="nit"/>
    <property type="match status" value="1"/>
</dbReference>
<keyword evidence="4" id="KW-1185">Reference proteome</keyword>
<dbReference type="InterPro" id="IPR036526">
    <property type="entry name" value="C-N_Hydrolase_sf"/>
</dbReference>
<dbReference type="PANTHER" id="PTHR23088:SF27">
    <property type="entry name" value="DEAMINATED GLUTATHIONE AMIDASE"/>
    <property type="match status" value="1"/>
</dbReference>
<dbReference type="STRING" id="564608.C1MZA2"/>
<dbReference type="EMBL" id="GG663743">
    <property type="protein sequence ID" value="EEH54829.1"/>
    <property type="molecule type" value="Genomic_DNA"/>
</dbReference>
<sequence>MCATDDVEANFRTCEKLATLASDAGCAMLFLPECFAFIGRKGEDALAIMEPLDGPLMTRYRDLARAKNIWLSLGGFPELGPDAGHRLNAHVLVDADGEIRASYRKIHLFDVDVPNGPLLMESKTASPGSEIVAADSPIGRLGMMICYDLRFPELFSALRYECGARVMLVPSAFTRPTGAAHWEVLLRARAIETQSYVIAAAQCGVHSEGRASYGHSIIVDPWGEVIAKLDDPDEGVGIAVAKIDLRGLEETRAKIPIETHRRGLGDRTAFPVTIAEM</sequence>
<dbReference type="InterPro" id="IPR045254">
    <property type="entry name" value="Nit1/2_C-N_Hydrolase"/>
</dbReference>
<dbReference type="AlphaFoldDB" id="C1MZA2"/>
<evidence type="ECO:0000313" key="3">
    <source>
        <dbReference type="EMBL" id="EEH54829.1"/>
    </source>
</evidence>
<dbReference type="InterPro" id="IPR003010">
    <property type="entry name" value="C-N_Hydrolase"/>
</dbReference>
<dbReference type="RefSeq" id="XP_003061179.1">
    <property type="nucleotide sequence ID" value="XM_003061133.1"/>
</dbReference>
<name>C1MZA2_MICPC</name>
<dbReference type="PROSITE" id="PS50263">
    <property type="entry name" value="CN_HYDROLASE"/>
    <property type="match status" value="1"/>
</dbReference>
<evidence type="ECO:0000313" key="4">
    <source>
        <dbReference type="Proteomes" id="UP000001876"/>
    </source>
</evidence>
<dbReference type="GO" id="GO:0016811">
    <property type="term" value="F:hydrolase activity, acting on carbon-nitrogen (but not peptide) bonds, in linear amides"/>
    <property type="evidence" value="ECO:0007669"/>
    <property type="project" value="InterPro"/>
</dbReference>
<dbReference type="Pfam" id="PF00795">
    <property type="entry name" value="CN_hydrolase"/>
    <property type="match status" value="1"/>
</dbReference>
<reference evidence="3 4" key="1">
    <citation type="journal article" date="2009" name="Science">
        <title>Green evolution and dynamic adaptations revealed by genomes of the marine picoeukaryotes Micromonas.</title>
        <authorList>
            <person name="Worden A.Z."/>
            <person name="Lee J.H."/>
            <person name="Mock T."/>
            <person name="Rouze P."/>
            <person name="Simmons M.P."/>
            <person name="Aerts A.L."/>
            <person name="Allen A.E."/>
            <person name="Cuvelier M.L."/>
            <person name="Derelle E."/>
            <person name="Everett M.V."/>
            <person name="Foulon E."/>
            <person name="Grimwood J."/>
            <person name="Gundlach H."/>
            <person name="Henrissat B."/>
            <person name="Napoli C."/>
            <person name="McDonald S.M."/>
            <person name="Parker M.S."/>
            <person name="Rombauts S."/>
            <person name="Salamov A."/>
            <person name="Von Dassow P."/>
            <person name="Badger J.H."/>
            <person name="Coutinho P.M."/>
            <person name="Demir E."/>
            <person name="Dubchak I."/>
            <person name="Gentemann C."/>
            <person name="Eikrem W."/>
            <person name="Gready J.E."/>
            <person name="John U."/>
            <person name="Lanier W."/>
            <person name="Lindquist E.A."/>
            <person name="Lucas S."/>
            <person name="Mayer K.F."/>
            <person name="Moreau H."/>
            <person name="Not F."/>
            <person name="Otillar R."/>
            <person name="Panaud O."/>
            <person name="Pangilinan J."/>
            <person name="Paulsen I."/>
            <person name="Piegu B."/>
            <person name="Poliakov A."/>
            <person name="Robbens S."/>
            <person name="Schmutz J."/>
            <person name="Toulza E."/>
            <person name="Wyss T."/>
            <person name="Zelensky A."/>
            <person name="Zhou K."/>
            <person name="Armbrust E.V."/>
            <person name="Bhattacharya D."/>
            <person name="Goodenough U.W."/>
            <person name="Van de Peer Y."/>
            <person name="Grigoriev I.V."/>
        </authorList>
    </citation>
    <scope>NUCLEOTIDE SEQUENCE [LARGE SCALE GENOMIC DNA]</scope>
    <source>
        <strain evidence="3 4">CCMP1545</strain>
    </source>
</reference>
<keyword evidence="1" id="KW-0378">Hydrolase</keyword>
<dbReference type="OrthoDB" id="10250282at2759"/>
<organism evidence="4">
    <name type="scientific">Micromonas pusilla (strain CCMP1545)</name>
    <name type="common">Picoplanktonic green alga</name>
    <dbReference type="NCBI Taxonomy" id="564608"/>
    <lineage>
        <taxon>Eukaryota</taxon>
        <taxon>Viridiplantae</taxon>
        <taxon>Chlorophyta</taxon>
        <taxon>Mamiellophyceae</taxon>
        <taxon>Mamiellales</taxon>
        <taxon>Mamiellaceae</taxon>
        <taxon>Micromonas</taxon>
    </lineage>
</organism>
<dbReference type="OMA" id="MRVAVCQ"/>
<dbReference type="SUPFAM" id="SSF56317">
    <property type="entry name" value="Carbon-nitrogen hydrolase"/>
    <property type="match status" value="1"/>
</dbReference>
<dbReference type="Proteomes" id="UP000001876">
    <property type="component" value="Unassembled WGS sequence"/>
</dbReference>
<dbReference type="KEGG" id="mpp:MICPUCDRAFT_44624"/>
<feature type="domain" description="CN hydrolase" evidence="2">
    <location>
        <begin position="1"/>
        <end position="245"/>
    </location>
</feature>
<proteinExistence type="predicted"/>
<dbReference type="GeneID" id="9686362"/>
<evidence type="ECO:0000256" key="1">
    <source>
        <dbReference type="ARBA" id="ARBA00022801"/>
    </source>
</evidence>
<gene>
    <name evidence="3" type="ORF">MICPUCDRAFT_44624</name>
</gene>
<accession>C1MZA2</accession>
<protein>
    <submittedName>
        <fullName evidence="3">Predicted protein</fullName>
    </submittedName>
</protein>
<dbReference type="Gene3D" id="3.60.110.10">
    <property type="entry name" value="Carbon-nitrogen hydrolase"/>
    <property type="match status" value="1"/>
</dbReference>